<evidence type="ECO:0000313" key="1">
    <source>
        <dbReference type="Proteomes" id="UP000887576"/>
    </source>
</evidence>
<dbReference type="Proteomes" id="UP000887576">
    <property type="component" value="Unplaced"/>
</dbReference>
<proteinExistence type="predicted"/>
<dbReference type="WBParaSite" id="JU765_v2.g11483.t1">
    <property type="protein sequence ID" value="JU765_v2.g11483.t1"/>
    <property type="gene ID" value="JU765_v2.g11483"/>
</dbReference>
<name>A0AC34PZA1_9BILA</name>
<reference evidence="2" key="1">
    <citation type="submission" date="2022-11" db="UniProtKB">
        <authorList>
            <consortium name="WormBaseParasite"/>
        </authorList>
    </citation>
    <scope>IDENTIFICATION</scope>
</reference>
<protein>
    <submittedName>
        <fullName evidence="2">Polyprotein allergen nematode domain-containing protein</fullName>
    </submittedName>
</protein>
<organism evidence="1 2">
    <name type="scientific">Panagrolaimus sp. JU765</name>
    <dbReference type="NCBI Taxonomy" id="591449"/>
    <lineage>
        <taxon>Eukaryota</taxon>
        <taxon>Metazoa</taxon>
        <taxon>Ecdysozoa</taxon>
        <taxon>Nematoda</taxon>
        <taxon>Chromadorea</taxon>
        <taxon>Rhabditida</taxon>
        <taxon>Tylenchina</taxon>
        <taxon>Panagrolaimomorpha</taxon>
        <taxon>Panagrolaimoidea</taxon>
        <taxon>Panagrolaimidae</taxon>
        <taxon>Panagrolaimus</taxon>
    </lineage>
</organism>
<evidence type="ECO:0000313" key="2">
    <source>
        <dbReference type="WBParaSite" id="JU765_v2.g11483.t1"/>
    </source>
</evidence>
<sequence>DLYKKVKELLDGVTDEHKKELANKYENACKKVFGVASRKRRDFEDVPSIERFMQIHSIWLTQEQKDEISELGNVSEDILDKKIDEFFETTTGETRRKAIDALKSACRQLIEKAIGEDNVNELSNMKISGKSLKEIEARLDEFIGEISDEYLKDHVMQKKQYCVKIYKLNRHRRETDNDDGEEDETIGNRRRRHEDDSTTEGFVKNHLFWLTDEQKEEFLKLKDSRDAMHKKLDEFYNAATGETKEKATESMKGACRELKLDEFYNAATGETKEKATESMKGACRELVFKAIGEERTNEIKAMKESGKTFPEIEAKIEEYLKDVTDEKLKGYIQEHSDRCRSYFKQATRMRRHRIEEDVEDLETVVVAKELPIENFEEPKVIEGSIDSSKVGTKTRRHNNHDGDHHDHDGHQHRMRRNDDEENETDNTFYEPDSRIVDYRRKRDHHHGHGQHKIEDYLKTHLSWLTVEQGDELKKMEADKKSPEEMQKKIFEFYDAAEGETKTKATELLQGGCRELLQTVVGEEKANEIKALKESGATKEDLYKKVKEFLDQVTDEHKKELANKYESACKKVFGVASRKRRDHHDHHSHGQHTLEDYLKTHLSWLTVEQAEELKKLKADGKTPEEIQQKVFAYYDAAEGETKTKATELLQGGCRELVTSVIGEEKANEIKAFKDTGASNNEVAKKVFDLVDQADASSKKELVKKYESACKKVYGVATRKRREEEGNKFESEMRSEGKTGEEMQNKLFEYYDMTDGDLKQAATESLQNACRDLLGKVLEPAQSEELKSLKASGKSIQELSSKVEEFLKDVEDENKKELIQKYSTGCKRVFGLAQSRKRRNLKPKLTHIDFIKAVIGNENLPELTHQELSYKIMDVYDAQTISETAREIVNQCHHMFAETVSLGFYMADYSARELLHSLRSASNRQLSSVAAIAELCTQAIKELKSTEGRHGSVGDTLIKLFNELDDETKQRLGTQWRSRCSDWIVEITDEEERSFLRMLFRTQQFEILRERINEFISRFDDTTRTEVGHMRPICEQLLGLTHHGRKFYQRRIPVEEVF</sequence>
<accession>A0AC34PZA1</accession>